<dbReference type="EMBL" id="MU393429">
    <property type="protein sequence ID" value="KAI4869635.1"/>
    <property type="molecule type" value="Genomic_DNA"/>
</dbReference>
<reference evidence="1 2" key="1">
    <citation type="journal article" date="2022" name="New Phytol.">
        <title>Ecological generalism drives hyperdiversity of secondary metabolite gene clusters in xylarialean endophytes.</title>
        <authorList>
            <person name="Franco M.E.E."/>
            <person name="Wisecaver J.H."/>
            <person name="Arnold A.E."/>
            <person name="Ju Y.M."/>
            <person name="Slot J.C."/>
            <person name="Ahrendt S."/>
            <person name="Moore L.P."/>
            <person name="Eastman K.E."/>
            <person name="Scott K."/>
            <person name="Konkel Z."/>
            <person name="Mondo S.J."/>
            <person name="Kuo A."/>
            <person name="Hayes R.D."/>
            <person name="Haridas S."/>
            <person name="Andreopoulos B."/>
            <person name="Riley R."/>
            <person name="LaButti K."/>
            <person name="Pangilinan J."/>
            <person name="Lipzen A."/>
            <person name="Amirebrahimi M."/>
            <person name="Yan J."/>
            <person name="Adam C."/>
            <person name="Keymanesh K."/>
            <person name="Ng V."/>
            <person name="Louie K."/>
            <person name="Northen T."/>
            <person name="Drula E."/>
            <person name="Henrissat B."/>
            <person name="Hsieh H.M."/>
            <person name="Youens-Clark K."/>
            <person name="Lutzoni F."/>
            <person name="Miadlikowska J."/>
            <person name="Eastwood D.C."/>
            <person name="Hamelin R.C."/>
            <person name="Grigoriev I.V."/>
            <person name="U'Ren J.M."/>
        </authorList>
    </citation>
    <scope>NUCLEOTIDE SEQUENCE [LARGE SCALE GENOMIC DNA]</scope>
    <source>
        <strain evidence="1 2">CBS 119005</strain>
    </source>
</reference>
<dbReference type="Proteomes" id="UP001497700">
    <property type="component" value="Unassembled WGS sequence"/>
</dbReference>
<keyword evidence="2" id="KW-1185">Reference proteome</keyword>
<name>A0ACB9ZCU9_9PEZI</name>
<evidence type="ECO:0000313" key="1">
    <source>
        <dbReference type="EMBL" id="KAI4869635.1"/>
    </source>
</evidence>
<evidence type="ECO:0000313" key="2">
    <source>
        <dbReference type="Proteomes" id="UP001497700"/>
    </source>
</evidence>
<sequence>MDPSGPAQPPKDAAYETRGNPASANPSERRSTEHHHVHGRTTDEHLPVPAGRSSSGQAGADAVPSSLGYGIRGAPAGEEKYGRTQEQVGRGRELEGDQMRAPGEGDVADVVARKPGATGSQPDLASDLDRKKQEQASKRDAIKEDRRQGRAPDEGDARAGMAT</sequence>
<organism evidence="1 2">
    <name type="scientific">Hypoxylon rubiginosum</name>
    <dbReference type="NCBI Taxonomy" id="110542"/>
    <lineage>
        <taxon>Eukaryota</taxon>
        <taxon>Fungi</taxon>
        <taxon>Dikarya</taxon>
        <taxon>Ascomycota</taxon>
        <taxon>Pezizomycotina</taxon>
        <taxon>Sordariomycetes</taxon>
        <taxon>Xylariomycetidae</taxon>
        <taxon>Xylariales</taxon>
        <taxon>Hypoxylaceae</taxon>
        <taxon>Hypoxylon</taxon>
    </lineage>
</organism>
<accession>A0ACB9ZCU9</accession>
<proteinExistence type="predicted"/>
<gene>
    <name evidence="1" type="ORF">F4820DRAFT_385372</name>
</gene>
<protein>
    <submittedName>
        <fullName evidence="1">Uncharacterized protein</fullName>
    </submittedName>
</protein>
<comment type="caution">
    <text evidence="1">The sequence shown here is derived from an EMBL/GenBank/DDBJ whole genome shotgun (WGS) entry which is preliminary data.</text>
</comment>